<dbReference type="Proteomes" id="UP001239111">
    <property type="component" value="Chromosome 1"/>
</dbReference>
<gene>
    <name evidence="1" type="ORF">QAD02_018929</name>
</gene>
<dbReference type="EMBL" id="CM056741">
    <property type="protein sequence ID" value="KAJ8683137.1"/>
    <property type="molecule type" value="Genomic_DNA"/>
</dbReference>
<accession>A0ACC2PIE2</accession>
<sequence>MVLEFPSQTHKKNILLINAACRQVSSKTIPTFFFTPELKFHTQIDKTCFANDLTLLKLQIAILFSVAILAKGAIVAPVTTVVATQPAVISHQVAVPAVSAKLEEYDPHPRYTFAYDVQDASTGDSKAQFETRDGDVVKEAIPSSKLTEAEGLSITLPIPLTVQQAQEQPQQQPRVAVARAVATPLAPLPVTQYVQRIVAAPAPATVTLGYQTYSSAYSSPFAYNLPFNRLGYTVL</sequence>
<evidence type="ECO:0000313" key="2">
    <source>
        <dbReference type="Proteomes" id="UP001239111"/>
    </source>
</evidence>
<proteinExistence type="predicted"/>
<reference evidence="1" key="1">
    <citation type="submission" date="2023-04" db="EMBL/GenBank/DDBJ databases">
        <title>A chromosome-level genome assembly of the parasitoid wasp Eretmocerus hayati.</title>
        <authorList>
            <person name="Zhong Y."/>
            <person name="Liu S."/>
            <person name="Liu Y."/>
        </authorList>
    </citation>
    <scope>NUCLEOTIDE SEQUENCE</scope>
    <source>
        <strain evidence="1">ZJU_SS_LIU_2023</strain>
    </source>
</reference>
<protein>
    <submittedName>
        <fullName evidence="1">Uncharacterized protein</fullName>
    </submittedName>
</protein>
<comment type="caution">
    <text evidence="1">The sequence shown here is derived from an EMBL/GenBank/DDBJ whole genome shotgun (WGS) entry which is preliminary data.</text>
</comment>
<evidence type="ECO:0000313" key="1">
    <source>
        <dbReference type="EMBL" id="KAJ8683137.1"/>
    </source>
</evidence>
<organism evidence="1 2">
    <name type="scientific">Eretmocerus hayati</name>
    <dbReference type="NCBI Taxonomy" id="131215"/>
    <lineage>
        <taxon>Eukaryota</taxon>
        <taxon>Metazoa</taxon>
        <taxon>Ecdysozoa</taxon>
        <taxon>Arthropoda</taxon>
        <taxon>Hexapoda</taxon>
        <taxon>Insecta</taxon>
        <taxon>Pterygota</taxon>
        <taxon>Neoptera</taxon>
        <taxon>Endopterygota</taxon>
        <taxon>Hymenoptera</taxon>
        <taxon>Apocrita</taxon>
        <taxon>Proctotrupomorpha</taxon>
        <taxon>Chalcidoidea</taxon>
        <taxon>Aphelinidae</taxon>
        <taxon>Aphelininae</taxon>
        <taxon>Eretmocerus</taxon>
    </lineage>
</organism>
<keyword evidence="2" id="KW-1185">Reference proteome</keyword>
<name>A0ACC2PIE2_9HYME</name>